<dbReference type="EMBL" id="FN648291">
    <property type="protein sequence ID" value="CBJ25962.1"/>
    <property type="molecule type" value="Genomic_DNA"/>
</dbReference>
<dbReference type="AlphaFoldDB" id="D7FNF1"/>
<name>D7FNF1_ECTSI</name>
<gene>
    <name evidence="2" type="ORF">Esi_0018_0007</name>
</gene>
<feature type="transmembrane region" description="Helical" evidence="1">
    <location>
        <begin position="411"/>
        <end position="434"/>
    </location>
</feature>
<accession>D7FNF1</accession>
<keyword evidence="1" id="KW-1133">Transmembrane helix</keyword>
<organism evidence="2 3">
    <name type="scientific">Ectocarpus siliculosus</name>
    <name type="common">Brown alga</name>
    <name type="synonym">Conferva siliculosa</name>
    <dbReference type="NCBI Taxonomy" id="2880"/>
    <lineage>
        <taxon>Eukaryota</taxon>
        <taxon>Sar</taxon>
        <taxon>Stramenopiles</taxon>
        <taxon>Ochrophyta</taxon>
        <taxon>PX clade</taxon>
        <taxon>Phaeophyceae</taxon>
        <taxon>Ectocarpales</taxon>
        <taxon>Ectocarpaceae</taxon>
        <taxon>Ectocarpus</taxon>
    </lineage>
</organism>
<evidence type="ECO:0000256" key="1">
    <source>
        <dbReference type="SAM" id="Phobius"/>
    </source>
</evidence>
<sequence>MATIRRRGGPSPAGLQQRVGLAAAGVVLLGVSWSARAFVLTPPRVFAAAGKFNAALPASPRQGSSFFKIMMSEKNNVEIVAAAGPAAATATATAVRTPVPAAGGGGASTAAAAATATAAVQQHQANTAIENVDAVGAVAQEEVRQAGEEVVRLTATTVARALPGTWLTAGLPKWMHILRRRMITKEDWMHLHASSGALYIAGGSLYLLGVIGMELFTGTPQLDTTSALPLCVLGFGALNTFSSIPMANTRSWVLSGLCLSTMQLWNAWYVSGAYPASLAPADPWLAAANLSLLVIACVEAEEQILAEKRQREILAQKGRRRTGKIHIRGDDHVEGDAMNRAGSYGSLIFNAPHLYATLVGSGWVERLGEAFPDSPALLFHAYVALATSTSIAFLAPTLYQRRLIDAKMMSSMQFLTFAPAVMSLIDASVMGAAATNNPIDIYLGFLH</sequence>
<dbReference type="InParanoid" id="D7FNF1"/>
<evidence type="ECO:0000313" key="2">
    <source>
        <dbReference type="EMBL" id="CBJ25962.1"/>
    </source>
</evidence>
<dbReference type="eggNOG" id="ENOG502SM4Z">
    <property type="taxonomic scope" value="Eukaryota"/>
</dbReference>
<dbReference type="EMBL" id="FN649727">
    <property type="protein sequence ID" value="CBJ25962.1"/>
    <property type="molecule type" value="Genomic_DNA"/>
</dbReference>
<dbReference type="OrthoDB" id="202590at2759"/>
<evidence type="ECO:0000313" key="3">
    <source>
        <dbReference type="Proteomes" id="UP000002630"/>
    </source>
</evidence>
<protein>
    <submittedName>
        <fullName evidence="2">Uncharacterized protein</fullName>
    </submittedName>
</protein>
<keyword evidence="3" id="KW-1185">Reference proteome</keyword>
<keyword evidence="1" id="KW-0472">Membrane</keyword>
<dbReference type="OMA" id="IPMANTR"/>
<feature type="transmembrane region" description="Helical" evidence="1">
    <location>
        <begin position="377"/>
        <end position="399"/>
    </location>
</feature>
<dbReference type="Proteomes" id="UP000002630">
    <property type="component" value="Linkage Group LG02"/>
</dbReference>
<reference evidence="2 3" key="1">
    <citation type="journal article" date="2010" name="Nature">
        <title>The Ectocarpus genome and the independent evolution of multicellularity in brown algae.</title>
        <authorList>
            <person name="Cock J.M."/>
            <person name="Sterck L."/>
            <person name="Rouze P."/>
            <person name="Scornet D."/>
            <person name="Allen A.E."/>
            <person name="Amoutzias G."/>
            <person name="Anthouard V."/>
            <person name="Artiguenave F."/>
            <person name="Aury J.M."/>
            <person name="Badger J.H."/>
            <person name="Beszteri B."/>
            <person name="Billiau K."/>
            <person name="Bonnet E."/>
            <person name="Bothwell J.H."/>
            <person name="Bowler C."/>
            <person name="Boyen C."/>
            <person name="Brownlee C."/>
            <person name="Carrano C.J."/>
            <person name="Charrier B."/>
            <person name="Cho G.Y."/>
            <person name="Coelho S.M."/>
            <person name="Collen J."/>
            <person name="Corre E."/>
            <person name="Da Silva C."/>
            <person name="Delage L."/>
            <person name="Delaroque N."/>
            <person name="Dittami S.M."/>
            <person name="Doulbeau S."/>
            <person name="Elias M."/>
            <person name="Farnham G."/>
            <person name="Gachon C.M."/>
            <person name="Gschloessl B."/>
            <person name="Heesch S."/>
            <person name="Jabbari K."/>
            <person name="Jubin C."/>
            <person name="Kawai H."/>
            <person name="Kimura K."/>
            <person name="Kloareg B."/>
            <person name="Kupper F.C."/>
            <person name="Lang D."/>
            <person name="Le Bail A."/>
            <person name="Leblanc C."/>
            <person name="Lerouge P."/>
            <person name="Lohr M."/>
            <person name="Lopez P.J."/>
            <person name="Martens C."/>
            <person name="Maumus F."/>
            <person name="Michel G."/>
            <person name="Miranda-Saavedra D."/>
            <person name="Morales J."/>
            <person name="Moreau H."/>
            <person name="Motomura T."/>
            <person name="Nagasato C."/>
            <person name="Napoli C.A."/>
            <person name="Nelson D.R."/>
            <person name="Nyvall-Collen P."/>
            <person name="Peters A.F."/>
            <person name="Pommier C."/>
            <person name="Potin P."/>
            <person name="Poulain J."/>
            <person name="Quesneville H."/>
            <person name="Read B."/>
            <person name="Rensing S.A."/>
            <person name="Ritter A."/>
            <person name="Rousvoal S."/>
            <person name="Samanta M."/>
            <person name="Samson G."/>
            <person name="Schroeder D.C."/>
            <person name="Segurens B."/>
            <person name="Strittmatter M."/>
            <person name="Tonon T."/>
            <person name="Tregear J.W."/>
            <person name="Valentin K."/>
            <person name="von Dassow P."/>
            <person name="Yamagishi T."/>
            <person name="Van de Peer Y."/>
            <person name="Wincker P."/>
        </authorList>
    </citation>
    <scope>NUCLEOTIDE SEQUENCE [LARGE SCALE GENOMIC DNA]</scope>
    <source>
        <strain evidence="3">Ec32 / CCAP1310/4</strain>
    </source>
</reference>
<keyword evidence="1" id="KW-0812">Transmembrane</keyword>
<proteinExistence type="predicted"/>